<gene>
    <name evidence="1" type="ORF">QFZ53_001509</name>
</gene>
<proteinExistence type="predicted"/>
<comment type="caution">
    <text evidence="1">The sequence shown here is derived from an EMBL/GenBank/DDBJ whole genome shotgun (WGS) entry which is preliminary data.</text>
</comment>
<evidence type="ECO:0000313" key="1">
    <source>
        <dbReference type="EMBL" id="MDQ0647313.1"/>
    </source>
</evidence>
<dbReference type="Proteomes" id="UP001244427">
    <property type="component" value="Unassembled WGS sequence"/>
</dbReference>
<protein>
    <recommendedName>
        <fullName evidence="3">Asp23/Gls24 family envelope stress response protein</fullName>
    </recommendedName>
</protein>
<keyword evidence="2" id="KW-1185">Reference proteome</keyword>
<accession>A0AAW8EVJ9</accession>
<name>A0AAW8EVJ9_9MICO</name>
<organism evidence="1 2">
    <name type="scientific">Microbacterium natoriense</name>
    <dbReference type="NCBI Taxonomy" id="284570"/>
    <lineage>
        <taxon>Bacteria</taxon>
        <taxon>Bacillati</taxon>
        <taxon>Actinomycetota</taxon>
        <taxon>Actinomycetes</taxon>
        <taxon>Micrococcales</taxon>
        <taxon>Microbacteriaceae</taxon>
        <taxon>Microbacterium</taxon>
    </lineage>
</organism>
<dbReference type="RefSeq" id="WP_307295108.1">
    <property type="nucleotide sequence ID" value="NZ_JAUSXV010000001.1"/>
</dbReference>
<evidence type="ECO:0000313" key="2">
    <source>
        <dbReference type="Proteomes" id="UP001244427"/>
    </source>
</evidence>
<sequence length="110" mass="11529">MTLVDPVGRTPGRTTVSARALQHLATGLARDAARVPRRDVAVALSDERGQLRVSVTVPVALADDGGRSLVASAEGLRSAVIGGMRELAGRAVGTVDVRYSGVRKISERRV</sequence>
<reference evidence="1 2" key="1">
    <citation type="submission" date="2023-07" db="EMBL/GenBank/DDBJ databases">
        <title>Comparative genomics of wheat-associated soil bacteria to identify genetic determinants of phenazine resistance.</title>
        <authorList>
            <person name="Mouncey N."/>
        </authorList>
    </citation>
    <scope>NUCLEOTIDE SEQUENCE [LARGE SCALE GENOMIC DNA]</scope>
    <source>
        <strain evidence="1 2">W4I9-1</strain>
    </source>
</reference>
<dbReference type="AlphaFoldDB" id="A0AAW8EVJ9"/>
<dbReference type="EMBL" id="JAUSXV010000001">
    <property type="protein sequence ID" value="MDQ0647313.1"/>
    <property type="molecule type" value="Genomic_DNA"/>
</dbReference>
<evidence type="ECO:0008006" key="3">
    <source>
        <dbReference type="Google" id="ProtNLM"/>
    </source>
</evidence>